<dbReference type="AlphaFoldDB" id="A0A964T3I2"/>
<name>A0A964T3I2_9HYPH</name>
<proteinExistence type="predicted"/>
<evidence type="ECO:0000313" key="1">
    <source>
        <dbReference type="EMBL" id="MYZ47773.1"/>
    </source>
</evidence>
<reference evidence="1" key="1">
    <citation type="submission" date="2019-03" db="EMBL/GenBank/DDBJ databases">
        <title>Afifella sp. nov., isolated from activated sludge.</title>
        <authorList>
            <person name="Li Q."/>
            <person name="Liu Y."/>
        </authorList>
    </citation>
    <scope>NUCLEOTIDE SEQUENCE</scope>
    <source>
        <strain evidence="1">L72</strain>
    </source>
</reference>
<organism evidence="1 2">
    <name type="scientific">Propylenella binzhouense</name>
    <dbReference type="NCBI Taxonomy" id="2555902"/>
    <lineage>
        <taxon>Bacteria</taxon>
        <taxon>Pseudomonadati</taxon>
        <taxon>Pseudomonadota</taxon>
        <taxon>Alphaproteobacteria</taxon>
        <taxon>Hyphomicrobiales</taxon>
        <taxon>Propylenellaceae</taxon>
        <taxon>Propylenella</taxon>
    </lineage>
</organism>
<comment type="caution">
    <text evidence="1">The sequence shown here is derived from an EMBL/GenBank/DDBJ whole genome shotgun (WGS) entry which is preliminary data.</text>
</comment>
<evidence type="ECO:0000313" key="2">
    <source>
        <dbReference type="Proteomes" id="UP000773614"/>
    </source>
</evidence>
<accession>A0A964T3I2</accession>
<dbReference type="OrthoDB" id="7366417at2"/>
<keyword evidence="2" id="KW-1185">Reference proteome</keyword>
<dbReference type="EMBL" id="SPKJ01000021">
    <property type="protein sequence ID" value="MYZ47773.1"/>
    <property type="molecule type" value="Genomic_DNA"/>
</dbReference>
<sequence length="75" mass="7863">MLACAEESGLRSNKAGRIAGRVSPQLIDAAKARTGIRSDTELVEFALASLAVEDVFASVFKEIRGIVSADLELGA</sequence>
<gene>
    <name evidence="1" type="ORF">E4O86_08615</name>
</gene>
<dbReference type="RefSeq" id="WP_161140121.1">
    <property type="nucleotide sequence ID" value="NZ_SPKJ01000021.1"/>
</dbReference>
<protein>
    <submittedName>
        <fullName evidence="1">Uncharacterized protein</fullName>
    </submittedName>
</protein>
<dbReference type="Proteomes" id="UP000773614">
    <property type="component" value="Unassembled WGS sequence"/>
</dbReference>